<protein>
    <recommendedName>
        <fullName evidence="3">Tetracyclin repressor-like C-terminal domain-containing protein</fullName>
    </recommendedName>
</protein>
<evidence type="ECO:0000313" key="5">
    <source>
        <dbReference type="Proteomes" id="UP001500305"/>
    </source>
</evidence>
<comment type="caution">
    <text evidence="4">The sequence shown here is derived from an EMBL/GenBank/DDBJ whole genome shotgun (WGS) entry which is preliminary data.</text>
</comment>
<sequence length="116" mass="12730">MRAELTQLMEFFSAALDSRAGAAMRALMAELEHEQARTFKGFIVERVLEPATLQILHRGEVRGDVRPGAATKLAAEVVPAMLLYRAKLCDGQLEPDFGAAMVDEVLLPMVRPVHLG</sequence>
<feature type="domain" description="Tetracyclin repressor-like C-terminal" evidence="3">
    <location>
        <begin position="2"/>
        <end position="105"/>
    </location>
</feature>
<proteinExistence type="predicted"/>
<dbReference type="SUPFAM" id="SSF48498">
    <property type="entry name" value="Tetracyclin repressor-like, C-terminal domain"/>
    <property type="match status" value="1"/>
</dbReference>
<dbReference type="Pfam" id="PF16859">
    <property type="entry name" value="TetR_C_11"/>
    <property type="match status" value="1"/>
</dbReference>
<evidence type="ECO:0000256" key="2">
    <source>
        <dbReference type="ARBA" id="ARBA00023163"/>
    </source>
</evidence>
<dbReference type="Gene3D" id="1.10.357.10">
    <property type="entry name" value="Tetracycline Repressor, domain 2"/>
    <property type="match status" value="1"/>
</dbReference>
<reference evidence="4 5" key="1">
    <citation type="journal article" date="2019" name="Int. J. Syst. Evol. Microbiol.">
        <title>The Global Catalogue of Microorganisms (GCM) 10K type strain sequencing project: providing services to taxonomists for standard genome sequencing and annotation.</title>
        <authorList>
            <consortium name="The Broad Institute Genomics Platform"/>
            <consortium name="The Broad Institute Genome Sequencing Center for Infectious Disease"/>
            <person name="Wu L."/>
            <person name="Ma J."/>
        </authorList>
    </citation>
    <scope>NUCLEOTIDE SEQUENCE [LARGE SCALE GENOMIC DNA]</scope>
    <source>
        <strain evidence="4 5">JCM 7356</strain>
    </source>
</reference>
<keyword evidence="2" id="KW-0804">Transcription</keyword>
<evidence type="ECO:0000256" key="1">
    <source>
        <dbReference type="ARBA" id="ARBA00023015"/>
    </source>
</evidence>
<dbReference type="Proteomes" id="UP001500305">
    <property type="component" value="Unassembled WGS sequence"/>
</dbReference>
<dbReference type="InterPro" id="IPR036271">
    <property type="entry name" value="Tet_transcr_reg_TetR-rel_C_sf"/>
</dbReference>
<keyword evidence="5" id="KW-1185">Reference proteome</keyword>
<dbReference type="InterPro" id="IPR011075">
    <property type="entry name" value="TetR_C"/>
</dbReference>
<evidence type="ECO:0000313" key="4">
    <source>
        <dbReference type="EMBL" id="GAA2258534.1"/>
    </source>
</evidence>
<dbReference type="EMBL" id="BAAATR010000023">
    <property type="protein sequence ID" value="GAA2258534.1"/>
    <property type="molecule type" value="Genomic_DNA"/>
</dbReference>
<organism evidence="4 5">
    <name type="scientific">Kitasatospora cystarginea</name>
    <dbReference type="NCBI Taxonomy" id="58350"/>
    <lineage>
        <taxon>Bacteria</taxon>
        <taxon>Bacillati</taxon>
        <taxon>Actinomycetota</taxon>
        <taxon>Actinomycetes</taxon>
        <taxon>Kitasatosporales</taxon>
        <taxon>Streptomycetaceae</taxon>
        <taxon>Kitasatospora</taxon>
    </lineage>
</organism>
<name>A0ABN3EHB3_9ACTN</name>
<keyword evidence="1" id="KW-0805">Transcription regulation</keyword>
<gene>
    <name evidence="4" type="ORF">GCM10010430_48120</name>
</gene>
<accession>A0ABN3EHB3</accession>
<evidence type="ECO:0000259" key="3">
    <source>
        <dbReference type="Pfam" id="PF16859"/>
    </source>
</evidence>